<dbReference type="AlphaFoldDB" id="A0A2C9VZF1"/>
<evidence type="ECO:0000256" key="3">
    <source>
        <dbReference type="ARBA" id="ARBA00006483"/>
    </source>
</evidence>
<dbReference type="GO" id="GO:0016020">
    <property type="term" value="C:membrane"/>
    <property type="evidence" value="ECO:0007669"/>
    <property type="project" value="UniProtKB-SubCell"/>
</dbReference>
<keyword evidence="5 7" id="KW-1133">Transmembrane helix</keyword>
<feature type="compositionally biased region" description="Polar residues" evidence="8">
    <location>
        <begin position="11"/>
        <end position="32"/>
    </location>
</feature>
<evidence type="ECO:0000256" key="6">
    <source>
        <dbReference type="ARBA" id="ARBA00023136"/>
    </source>
</evidence>
<evidence type="ECO:0000256" key="1">
    <source>
        <dbReference type="ARBA" id="ARBA00002501"/>
    </source>
</evidence>
<evidence type="ECO:0000256" key="2">
    <source>
        <dbReference type="ARBA" id="ARBA00004127"/>
    </source>
</evidence>
<keyword evidence="4 7" id="KW-0812">Transmembrane</keyword>
<dbReference type="PANTHER" id="PTHR38519:SF3">
    <property type="entry name" value="PRA1 FAMILY PROTEIN"/>
    <property type="match status" value="1"/>
</dbReference>
<protein>
    <recommendedName>
        <fullName evidence="7">PRA1 family protein</fullName>
    </recommendedName>
</protein>
<dbReference type="GO" id="GO:0005783">
    <property type="term" value="C:endoplasmic reticulum"/>
    <property type="evidence" value="ECO:0000318"/>
    <property type="project" value="GO_Central"/>
</dbReference>
<comment type="subcellular location">
    <subcellularLocation>
        <location evidence="2">Endomembrane system</location>
        <topology evidence="2">Multi-pass membrane protein</topology>
    </subcellularLocation>
    <subcellularLocation>
        <location evidence="7">Membrane</location>
        <topology evidence="7">Multi-pass membrane protein</topology>
    </subcellularLocation>
</comment>
<dbReference type="GO" id="GO:0005794">
    <property type="term" value="C:Golgi apparatus"/>
    <property type="evidence" value="ECO:0000318"/>
    <property type="project" value="GO_Central"/>
</dbReference>
<gene>
    <name evidence="9" type="ORF">MANES_04G044100v8</name>
</gene>
<sequence length="205" mass="22220">MASHGAIQRPSAATRSDSPLDSSNPRASTAGTNWSNFKRAEFKLVCPFNIPSSPEAAALRIIKNLSHFALYYTHFVWIILFISLIPKRKLSLILLVIMTYIGSLFLLLLRAVPSSNIVHKILDKRVVLPLIFVATVVQLVVTDAGLHLLVTLAGSLPFVLVHAVLWVREDFSVEEEGYVGGGRGSGGDGASGELLPLVQESSSMV</sequence>
<comment type="caution">
    <text evidence="9">The sequence shown here is derived from an EMBL/GenBank/DDBJ whole genome shotgun (WGS) entry which is preliminary data.</text>
</comment>
<evidence type="ECO:0000256" key="5">
    <source>
        <dbReference type="ARBA" id="ARBA00022989"/>
    </source>
</evidence>
<dbReference type="InterPro" id="IPR004895">
    <property type="entry name" value="Prenylated_rab_accept_PRA1"/>
</dbReference>
<comment type="function">
    <text evidence="1 7">May be involved in both secretory and endocytic intracellular trafficking in the endosomal/prevacuolar compartments.</text>
</comment>
<evidence type="ECO:0000256" key="4">
    <source>
        <dbReference type="ARBA" id="ARBA00022692"/>
    </source>
</evidence>
<keyword evidence="7" id="KW-0813">Transport</keyword>
<evidence type="ECO:0000256" key="7">
    <source>
        <dbReference type="RuleBase" id="RU363107"/>
    </source>
</evidence>
<accession>A0A2C9VZF1</accession>
<feature type="transmembrane region" description="Helical" evidence="7">
    <location>
        <begin position="147"/>
        <end position="167"/>
    </location>
</feature>
<keyword evidence="10" id="KW-1185">Reference proteome</keyword>
<organism evidence="9 10">
    <name type="scientific">Manihot esculenta</name>
    <name type="common">Cassava</name>
    <name type="synonym">Jatropha manihot</name>
    <dbReference type="NCBI Taxonomy" id="3983"/>
    <lineage>
        <taxon>Eukaryota</taxon>
        <taxon>Viridiplantae</taxon>
        <taxon>Streptophyta</taxon>
        <taxon>Embryophyta</taxon>
        <taxon>Tracheophyta</taxon>
        <taxon>Spermatophyta</taxon>
        <taxon>Magnoliopsida</taxon>
        <taxon>eudicotyledons</taxon>
        <taxon>Gunneridae</taxon>
        <taxon>Pentapetalae</taxon>
        <taxon>rosids</taxon>
        <taxon>fabids</taxon>
        <taxon>Malpighiales</taxon>
        <taxon>Euphorbiaceae</taxon>
        <taxon>Crotonoideae</taxon>
        <taxon>Manihoteae</taxon>
        <taxon>Manihot</taxon>
    </lineage>
</organism>
<reference evidence="10" key="1">
    <citation type="journal article" date="2016" name="Nat. Biotechnol.">
        <title>Sequencing wild and cultivated cassava and related species reveals extensive interspecific hybridization and genetic diversity.</title>
        <authorList>
            <person name="Bredeson J.V."/>
            <person name="Lyons J.B."/>
            <person name="Prochnik S.E."/>
            <person name="Wu G.A."/>
            <person name="Ha C.M."/>
            <person name="Edsinger-Gonzales E."/>
            <person name="Grimwood J."/>
            <person name="Schmutz J."/>
            <person name="Rabbi I.Y."/>
            <person name="Egesi C."/>
            <person name="Nauluvula P."/>
            <person name="Lebot V."/>
            <person name="Ndunguru J."/>
            <person name="Mkamilo G."/>
            <person name="Bart R.S."/>
            <person name="Setter T.L."/>
            <person name="Gleadow R.M."/>
            <person name="Kulakow P."/>
            <person name="Ferguson M.E."/>
            <person name="Rounsley S."/>
            <person name="Rokhsar D.S."/>
        </authorList>
    </citation>
    <scope>NUCLEOTIDE SEQUENCE [LARGE SCALE GENOMIC DNA]</scope>
    <source>
        <strain evidence="10">cv. AM560-2</strain>
    </source>
</reference>
<evidence type="ECO:0000313" key="10">
    <source>
        <dbReference type="Proteomes" id="UP000091857"/>
    </source>
</evidence>
<dbReference type="PANTHER" id="PTHR38519">
    <property type="entry name" value="PRA1 FAMILY PROTEIN"/>
    <property type="match status" value="1"/>
</dbReference>
<proteinExistence type="inferred from homology"/>
<evidence type="ECO:0000313" key="9">
    <source>
        <dbReference type="EMBL" id="OAY51935.1"/>
    </source>
</evidence>
<dbReference type="Gramene" id="Manes.04G044100.1.v8.1">
    <property type="protein sequence ID" value="Manes.04G044100.1.v8.1.CDS.1"/>
    <property type="gene ID" value="Manes.04G044100.v8.1"/>
</dbReference>
<feature type="transmembrane region" description="Helical" evidence="7">
    <location>
        <begin position="92"/>
        <end position="113"/>
    </location>
</feature>
<feature type="region of interest" description="Disordered" evidence="8">
    <location>
        <begin position="1"/>
        <end position="32"/>
    </location>
</feature>
<dbReference type="OMA" id="AHAVLCV"/>
<dbReference type="Proteomes" id="UP000091857">
    <property type="component" value="Chromosome 4"/>
</dbReference>
<comment type="similarity">
    <text evidence="3 7">Belongs to the PRA1 family.</text>
</comment>
<dbReference type="GO" id="GO:0016192">
    <property type="term" value="P:vesicle-mediated transport"/>
    <property type="evidence" value="ECO:0000318"/>
    <property type="project" value="GO_Central"/>
</dbReference>
<feature type="transmembrane region" description="Helical" evidence="7">
    <location>
        <begin position="68"/>
        <end position="86"/>
    </location>
</feature>
<dbReference type="OrthoDB" id="690149at2759"/>
<dbReference type="STRING" id="3983.A0A2C9VZF1"/>
<name>A0A2C9VZF1_MANES</name>
<dbReference type="EMBL" id="CM004390">
    <property type="protein sequence ID" value="OAY51935.1"/>
    <property type="molecule type" value="Genomic_DNA"/>
</dbReference>
<feature type="transmembrane region" description="Helical" evidence="7">
    <location>
        <begin position="125"/>
        <end position="141"/>
    </location>
</feature>
<keyword evidence="6 7" id="KW-0472">Membrane</keyword>
<dbReference type="Pfam" id="PF03208">
    <property type="entry name" value="PRA1"/>
    <property type="match status" value="1"/>
</dbReference>
<evidence type="ECO:0000256" key="8">
    <source>
        <dbReference type="SAM" id="MobiDB-lite"/>
    </source>
</evidence>